<dbReference type="Proteomes" id="UP001432027">
    <property type="component" value="Unassembled WGS sequence"/>
</dbReference>
<dbReference type="EMBL" id="BTSX01000003">
    <property type="protein sequence ID" value="GMS91262.1"/>
    <property type="molecule type" value="Genomic_DNA"/>
</dbReference>
<accession>A0AAV5TAB5</accession>
<dbReference type="AlphaFoldDB" id="A0AAV5TAB5"/>
<keyword evidence="2" id="KW-1185">Reference proteome</keyword>
<feature type="non-terminal residue" evidence="1">
    <location>
        <position position="1"/>
    </location>
</feature>
<gene>
    <name evidence="1" type="ORF">PENTCL1PPCAC_13437</name>
</gene>
<organism evidence="1 2">
    <name type="scientific">Pristionchus entomophagus</name>
    <dbReference type="NCBI Taxonomy" id="358040"/>
    <lineage>
        <taxon>Eukaryota</taxon>
        <taxon>Metazoa</taxon>
        <taxon>Ecdysozoa</taxon>
        <taxon>Nematoda</taxon>
        <taxon>Chromadorea</taxon>
        <taxon>Rhabditida</taxon>
        <taxon>Rhabditina</taxon>
        <taxon>Diplogasteromorpha</taxon>
        <taxon>Diplogasteroidea</taxon>
        <taxon>Neodiplogasteridae</taxon>
        <taxon>Pristionchus</taxon>
    </lineage>
</organism>
<sequence length="115" mass="12761">TSTLDFQPSQDYRLVFKGAGTPPRFVFYAVDKTAPTNLIEHISAYGDTPVYANSQDHGYLAYSALSQRFTLLSSYDDPPPLITFKGDFEKGYPKIYATGFDAVGDKNCVPVHQAR</sequence>
<name>A0AAV5TAB5_9BILA</name>
<comment type="caution">
    <text evidence="1">The sequence shown here is derived from an EMBL/GenBank/DDBJ whole genome shotgun (WGS) entry which is preliminary data.</text>
</comment>
<protein>
    <submittedName>
        <fullName evidence="1">Uncharacterized protein</fullName>
    </submittedName>
</protein>
<evidence type="ECO:0000313" key="2">
    <source>
        <dbReference type="Proteomes" id="UP001432027"/>
    </source>
</evidence>
<proteinExistence type="predicted"/>
<evidence type="ECO:0000313" key="1">
    <source>
        <dbReference type="EMBL" id="GMS91262.1"/>
    </source>
</evidence>
<feature type="non-terminal residue" evidence="1">
    <location>
        <position position="115"/>
    </location>
</feature>
<reference evidence="1" key="1">
    <citation type="submission" date="2023-10" db="EMBL/GenBank/DDBJ databases">
        <title>Genome assembly of Pristionchus species.</title>
        <authorList>
            <person name="Yoshida K."/>
            <person name="Sommer R.J."/>
        </authorList>
    </citation>
    <scope>NUCLEOTIDE SEQUENCE</scope>
    <source>
        <strain evidence="1">RS0144</strain>
    </source>
</reference>